<protein>
    <submittedName>
        <fullName evidence="1">Uncharacterized protein</fullName>
    </submittedName>
</protein>
<evidence type="ECO:0000313" key="1">
    <source>
        <dbReference type="EMBL" id="CAI44169.1"/>
    </source>
</evidence>
<dbReference type="KEGG" id="vg:5729533"/>
<keyword evidence="2" id="KW-1185">Reference proteome</keyword>
<accession>Q50I57</accession>
<reference evidence="1 2" key="1">
    <citation type="journal article" date="2005" name="Virology">
        <title>A novel rudivirus, ARV1, of the hyperthermophilic archaeal genus Acidianus.</title>
        <authorList>
            <person name="Vestergaard G."/>
            <person name="Haring M."/>
            <person name="Peng X."/>
            <person name="Rachel R."/>
            <person name="Garrett R.A."/>
            <person name="Prangishvili D."/>
        </authorList>
    </citation>
    <scope>NUCLEOTIDE SEQUENCE</scope>
</reference>
<evidence type="ECO:0000313" key="2">
    <source>
        <dbReference type="Proteomes" id="UP000001777"/>
    </source>
</evidence>
<dbReference type="OrthoDB" id="29171at10239"/>
<dbReference type="Proteomes" id="UP000001777">
    <property type="component" value="Segment"/>
</dbReference>
<proteinExistence type="predicted"/>
<dbReference type="EMBL" id="AJ875026">
    <property type="protein sequence ID" value="CAI44169.1"/>
    <property type="molecule type" value="Genomic_DNA"/>
</dbReference>
<sequence>MDEDSQIPTCFDILKSNGYNLKGYSQDTILLLQTAHGSFEECETYLFMLEIQYG</sequence>
<dbReference type="RefSeq" id="YP_001542631.1">
    <property type="nucleotide sequence ID" value="NC_009965.1"/>
</dbReference>
<dbReference type="GeneID" id="5729533"/>
<name>Q50I57_9VIRU</name>
<organism evidence="1 2">
    <name type="scientific">Acidianus rod-shaped virus 1</name>
    <dbReference type="NCBI Taxonomy" id="309181"/>
    <lineage>
        <taxon>Viruses</taxon>
        <taxon>Adnaviria</taxon>
        <taxon>Zilligvirae</taxon>
        <taxon>Taleaviricota</taxon>
        <taxon>Tokiviricetes</taxon>
        <taxon>Ligamenvirales</taxon>
        <taxon>Rudiviridae</taxon>
        <taxon>Itarudivirus</taxon>
        <taxon>Itarudivirus pozzuoliense</taxon>
        <taxon>Itarudivirus ARV1</taxon>
    </lineage>
</organism>